<dbReference type="OrthoDB" id="9809404at2"/>
<dbReference type="CDD" id="cd11715">
    <property type="entry name" value="THUMP_AdoMetMT"/>
    <property type="match status" value="1"/>
</dbReference>
<organism evidence="5 7">
    <name type="scientific">Phaeobacter gallaeciensis</name>
    <dbReference type="NCBI Taxonomy" id="60890"/>
    <lineage>
        <taxon>Bacteria</taxon>
        <taxon>Pseudomonadati</taxon>
        <taxon>Pseudomonadota</taxon>
        <taxon>Alphaproteobacteria</taxon>
        <taxon>Rhodobacterales</taxon>
        <taxon>Roseobacteraceae</taxon>
        <taxon>Phaeobacter</taxon>
    </lineage>
</organism>
<evidence type="ECO:0000259" key="3">
    <source>
        <dbReference type="Pfam" id="PF01170"/>
    </source>
</evidence>
<gene>
    <name evidence="5" type="primary">ypsC</name>
    <name evidence="5" type="ORF">JL2886_01294</name>
    <name evidence="6" type="ORF">PXK24_14575</name>
</gene>
<sequence length="380" mass="40373">MTDESTFEIFLTAAPGLEQALLAEARELQFSDPRAVPGGVTVQGGWPEVWRANLYLRGAARVLARIGAFRAFHLAQLDKRARKFPWADVLRADVPIRVEVATNKKSKIYHAGAAAQRIERALSEELGATIIPPNASDEMSGAGVTLKCRIEDNLCQFSVDTSGEGLHKRGHKSAVGKAPMRENLAALFLRECGFDGSQTVVDPMCGSGTFVIEAAEIAMGLAPGRSRSFAFEQLATFDADAFAAMKAAVVSQETPLRFYGSDRNAGAVEMATANAARAGVAGCTSFSQAAVSDLMPPEGAPGLVIVNPPYGARIGNKKLLFALYGALGQVLKERFSGWQVGIVTSETGLAKATQLPFLPFGAPVAHGGLKIRLFRTAPLP</sequence>
<reference evidence="5 7" key="1">
    <citation type="submission" date="2016-04" db="EMBL/GenBank/DDBJ databases">
        <authorList>
            <person name="Evans L.H."/>
            <person name="Alamgir A."/>
            <person name="Owens N."/>
            <person name="Weber N.D."/>
            <person name="Virtaneva K."/>
            <person name="Barbian K."/>
            <person name="Babar A."/>
            <person name="Rosenke K."/>
        </authorList>
    </citation>
    <scope>NUCLEOTIDE SEQUENCE [LARGE SCALE GENOMIC DNA]</scope>
    <source>
        <strain evidence="5 7">JL2886</strain>
    </source>
</reference>
<dbReference type="Proteomes" id="UP001218364">
    <property type="component" value="Unassembled WGS sequence"/>
</dbReference>
<dbReference type="InterPro" id="IPR000241">
    <property type="entry name" value="RlmKL-like_Mtase"/>
</dbReference>
<dbReference type="Gene3D" id="3.30.2130.30">
    <property type="match status" value="1"/>
</dbReference>
<evidence type="ECO:0000313" key="5">
    <source>
        <dbReference type="EMBL" id="ANP36212.1"/>
    </source>
</evidence>
<dbReference type="PRINTS" id="PR00507">
    <property type="entry name" value="N12N6MTFRASE"/>
</dbReference>
<dbReference type="InterPro" id="IPR029063">
    <property type="entry name" value="SAM-dependent_MTases_sf"/>
</dbReference>
<dbReference type="Pfam" id="PF22020">
    <property type="entry name" value="RlmL_1st"/>
    <property type="match status" value="1"/>
</dbReference>
<dbReference type="PANTHER" id="PTHR47313:SF1">
    <property type="entry name" value="RIBOSOMAL RNA LARGE SUBUNIT METHYLTRANSFERASE K_L"/>
    <property type="match status" value="1"/>
</dbReference>
<accession>A0A1B0ZPV9</accession>
<proteinExistence type="predicted"/>
<protein>
    <submittedName>
        <fullName evidence="5">RNA methyltransferase</fullName>
    </submittedName>
</protein>
<dbReference type="Gene3D" id="3.40.50.150">
    <property type="entry name" value="Vaccinia Virus protein VP39"/>
    <property type="match status" value="1"/>
</dbReference>
<evidence type="ECO:0000259" key="4">
    <source>
        <dbReference type="Pfam" id="PF22020"/>
    </source>
</evidence>
<feature type="domain" description="Ribosomal RNA large subunit methyltransferase K/L-like methyltransferase" evidence="3">
    <location>
        <begin position="169"/>
        <end position="353"/>
    </location>
</feature>
<keyword evidence="7" id="KW-1185">Reference proteome</keyword>
<dbReference type="PROSITE" id="PS01261">
    <property type="entry name" value="UPF0020"/>
    <property type="match status" value="1"/>
</dbReference>
<evidence type="ECO:0000313" key="7">
    <source>
        <dbReference type="Proteomes" id="UP000092565"/>
    </source>
</evidence>
<feature type="domain" description="RlmL ferredoxin-like" evidence="4">
    <location>
        <begin position="8"/>
        <end position="63"/>
    </location>
</feature>
<dbReference type="Pfam" id="PF01170">
    <property type="entry name" value="UPF0020"/>
    <property type="match status" value="1"/>
</dbReference>
<dbReference type="RefSeq" id="WP_065271220.1">
    <property type="nucleotide sequence ID" value="NZ_CP015124.1"/>
</dbReference>
<dbReference type="GO" id="GO:0008990">
    <property type="term" value="F:rRNA (guanine-N2-)-methyltransferase activity"/>
    <property type="evidence" value="ECO:0007669"/>
    <property type="project" value="TreeGrafter"/>
</dbReference>
<dbReference type="InterPro" id="IPR053943">
    <property type="entry name" value="RlmKL-like_Mtase_CS"/>
</dbReference>
<dbReference type="SUPFAM" id="SSF53335">
    <property type="entry name" value="S-adenosyl-L-methionine-dependent methyltransferases"/>
    <property type="match status" value="1"/>
</dbReference>
<dbReference type="AlphaFoldDB" id="A0A1B0ZPV9"/>
<dbReference type="EMBL" id="CP015124">
    <property type="protein sequence ID" value="ANP36212.1"/>
    <property type="molecule type" value="Genomic_DNA"/>
</dbReference>
<keyword evidence="1 5" id="KW-0489">Methyltransferase</keyword>
<keyword evidence="2 5" id="KW-0808">Transferase</keyword>
<dbReference type="EMBL" id="JARCJK010000007">
    <property type="protein sequence ID" value="MDE4166918.1"/>
    <property type="molecule type" value="Genomic_DNA"/>
</dbReference>
<evidence type="ECO:0000313" key="6">
    <source>
        <dbReference type="EMBL" id="MDE4166918.1"/>
    </source>
</evidence>
<evidence type="ECO:0000313" key="8">
    <source>
        <dbReference type="Proteomes" id="UP001218364"/>
    </source>
</evidence>
<name>A0A1B0ZPV9_9RHOB</name>
<dbReference type="InterPro" id="IPR054170">
    <property type="entry name" value="RlmL_1st"/>
</dbReference>
<dbReference type="PATRIC" id="fig|60890.4.peg.1270"/>
<reference evidence="6 8" key="2">
    <citation type="submission" date="2023-02" db="EMBL/GenBank/DDBJ databases">
        <title>Population genomics of bacteria associated with diatom.</title>
        <authorList>
            <person name="Xie J."/>
            <person name="Wang H."/>
        </authorList>
    </citation>
    <scope>NUCLEOTIDE SEQUENCE [LARGE SCALE GENOMIC DNA]</scope>
    <source>
        <strain evidence="6 8">PT47_8</strain>
    </source>
</reference>
<dbReference type="PANTHER" id="PTHR47313">
    <property type="entry name" value="RIBOSOMAL RNA LARGE SUBUNIT METHYLTRANSFERASE K/L"/>
    <property type="match status" value="1"/>
</dbReference>
<evidence type="ECO:0000256" key="2">
    <source>
        <dbReference type="ARBA" id="ARBA00022679"/>
    </source>
</evidence>
<dbReference type="Proteomes" id="UP000092565">
    <property type="component" value="Chromosome"/>
</dbReference>
<dbReference type="GO" id="GO:0070043">
    <property type="term" value="F:rRNA (guanine-N7-)-methyltransferase activity"/>
    <property type="evidence" value="ECO:0007669"/>
    <property type="project" value="TreeGrafter"/>
</dbReference>
<evidence type="ECO:0000256" key="1">
    <source>
        <dbReference type="ARBA" id="ARBA00022603"/>
    </source>
</evidence>